<keyword evidence="2" id="KW-0238">DNA-binding</keyword>
<dbReference type="SUPFAM" id="SSF51182">
    <property type="entry name" value="RmlC-like cupins"/>
    <property type="match status" value="1"/>
</dbReference>
<organism evidence="5 7">
    <name type="scientific">Lachnospira eligens</name>
    <dbReference type="NCBI Taxonomy" id="39485"/>
    <lineage>
        <taxon>Bacteria</taxon>
        <taxon>Bacillati</taxon>
        <taxon>Bacillota</taxon>
        <taxon>Clostridia</taxon>
        <taxon>Lachnospirales</taxon>
        <taxon>Lachnospiraceae</taxon>
        <taxon>Lachnospira</taxon>
    </lineage>
</organism>
<dbReference type="Pfam" id="PF12833">
    <property type="entry name" value="HTH_18"/>
    <property type="match status" value="1"/>
</dbReference>
<proteinExistence type="predicted"/>
<dbReference type="GO" id="GO:0008168">
    <property type="term" value="F:methyltransferase activity"/>
    <property type="evidence" value="ECO:0007669"/>
    <property type="project" value="UniProtKB-KW"/>
</dbReference>
<dbReference type="SMART" id="SM00342">
    <property type="entry name" value="HTH_ARAC"/>
    <property type="match status" value="1"/>
</dbReference>
<evidence type="ECO:0000313" key="5">
    <source>
        <dbReference type="EMBL" id="CUQ79014.1"/>
    </source>
</evidence>
<reference evidence="7 8" key="1">
    <citation type="submission" date="2015-09" db="EMBL/GenBank/DDBJ databases">
        <authorList>
            <consortium name="Pathogen Informatics"/>
        </authorList>
    </citation>
    <scope>NUCLEOTIDE SEQUENCE [LARGE SCALE GENOMIC DNA]</scope>
    <source>
        <strain evidence="5 7">2789STDY5834875</strain>
        <strain evidence="6 8">2789STDY5834878</strain>
    </source>
</reference>
<dbReference type="InterPro" id="IPR003313">
    <property type="entry name" value="AraC-bd"/>
</dbReference>
<keyword evidence="5" id="KW-0808">Transferase</keyword>
<keyword evidence="5" id="KW-0489">Methyltransferase</keyword>
<keyword evidence="1" id="KW-0805">Transcription regulation</keyword>
<dbReference type="EMBL" id="CZBV01000003">
    <property type="protein sequence ID" value="CUQ82897.1"/>
    <property type="molecule type" value="Genomic_DNA"/>
</dbReference>
<gene>
    <name evidence="5" type="primary">adaA_2</name>
    <name evidence="6" type="synonym">adaA_1</name>
    <name evidence="5" type="ORF">ERS852490_02668</name>
    <name evidence="6" type="ORF">ERS852492_01059</name>
</gene>
<evidence type="ECO:0000256" key="1">
    <source>
        <dbReference type="ARBA" id="ARBA00023015"/>
    </source>
</evidence>
<protein>
    <submittedName>
        <fullName evidence="5">Methylphosphotriester-DNA--protein-cysteine S-methyltransferase</fullName>
        <ecNumber evidence="5">2.1.1.-</ecNumber>
    </submittedName>
</protein>
<dbReference type="SUPFAM" id="SSF46689">
    <property type="entry name" value="Homeodomain-like"/>
    <property type="match status" value="2"/>
</dbReference>
<feature type="domain" description="HTH araC/xylS-type" evidence="4">
    <location>
        <begin position="173"/>
        <end position="271"/>
    </location>
</feature>
<sequence length="276" mass="31544">MNSNYFNISKLYRTPENSMSSSHTHSFWELFYLTKGSCSILIRDALYEINEGTIFLIPCDISHKTIYSNTDNERIVIELGDDYVAPIISGFPDLTFYNKYCCHFFTFNLSASNLINYYFDTVLLESKKHSSISSLTIRHSIQGIILCIIRSGFDITASLNVRNSLQTENTIIQNAIDYIEQNFSANISLTALAEHLHLNPSYLSKLFKDETEMTFKDFLNRIRISHAERLLLETNLPMSDVASLCGYESGNYFGDVFKKTKGISPIKFREAKGYIA</sequence>
<dbReference type="Gene3D" id="1.10.10.60">
    <property type="entry name" value="Homeodomain-like"/>
    <property type="match status" value="2"/>
</dbReference>
<evidence type="ECO:0000256" key="3">
    <source>
        <dbReference type="ARBA" id="ARBA00023163"/>
    </source>
</evidence>
<dbReference type="EMBL" id="CZBU01000006">
    <property type="protein sequence ID" value="CUQ79014.1"/>
    <property type="molecule type" value="Genomic_DNA"/>
</dbReference>
<evidence type="ECO:0000256" key="2">
    <source>
        <dbReference type="ARBA" id="ARBA00023125"/>
    </source>
</evidence>
<dbReference type="InterPro" id="IPR009057">
    <property type="entry name" value="Homeodomain-like_sf"/>
</dbReference>
<evidence type="ECO:0000313" key="8">
    <source>
        <dbReference type="Proteomes" id="UP000095780"/>
    </source>
</evidence>
<dbReference type="AlphaFoldDB" id="A0A174YV48"/>
<evidence type="ECO:0000313" key="7">
    <source>
        <dbReference type="Proteomes" id="UP000095621"/>
    </source>
</evidence>
<dbReference type="InterPro" id="IPR018062">
    <property type="entry name" value="HTH_AraC-typ_CS"/>
</dbReference>
<dbReference type="OrthoDB" id="2112176at2"/>
<dbReference type="Pfam" id="PF02311">
    <property type="entry name" value="AraC_binding"/>
    <property type="match status" value="1"/>
</dbReference>
<accession>A0A174YV48</accession>
<dbReference type="EC" id="2.1.1.-" evidence="5"/>
<name>A0A174YV48_9FIRM</name>
<dbReference type="PANTHER" id="PTHR43280">
    <property type="entry name" value="ARAC-FAMILY TRANSCRIPTIONAL REGULATOR"/>
    <property type="match status" value="1"/>
</dbReference>
<dbReference type="GO" id="GO:0003700">
    <property type="term" value="F:DNA-binding transcription factor activity"/>
    <property type="evidence" value="ECO:0007669"/>
    <property type="project" value="InterPro"/>
</dbReference>
<keyword evidence="3" id="KW-0804">Transcription</keyword>
<dbReference type="Proteomes" id="UP000095621">
    <property type="component" value="Unassembled WGS sequence"/>
</dbReference>
<dbReference type="InterPro" id="IPR018060">
    <property type="entry name" value="HTH_AraC"/>
</dbReference>
<dbReference type="PANTHER" id="PTHR43280:SF28">
    <property type="entry name" value="HTH-TYPE TRANSCRIPTIONAL ACTIVATOR RHAS"/>
    <property type="match status" value="1"/>
</dbReference>
<dbReference type="PROSITE" id="PS01124">
    <property type="entry name" value="HTH_ARAC_FAMILY_2"/>
    <property type="match status" value="1"/>
</dbReference>
<dbReference type="InterPro" id="IPR014710">
    <property type="entry name" value="RmlC-like_jellyroll"/>
</dbReference>
<dbReference type="PROSITE" id="PS00041">
    <property type="entry name" value="HTH_ARAC_FAMILY_1"/>
    <property type="match status" value="1"/>
</dbReference>
<dbReference type="RefSeq" id="WP_022098994.1">
    <property type="nucleotide sequence ID" value="NZ_CABIXW010000003.1"/>
</dbReference>
<dbReference type="InterPro" id="IPR011051">
    <property type="entry name" value="RmlC_Cupin_sf"/>
</dbReference>
<evidence type="ECO:0000313" key="6">
    <source>
        <dbReference type="EMBL" id="CUQ82897.1"/>
    </source>
</evidence>
<dbReference type="GO" id="GO:0043565">
    <property type="term" value="F:sequence-specific DNA binding"/>
    <property type="evidence" value="ECO:0007669"/>
    <property type="project" value="InterPro"/>
</dbReference>
<dbReference type="GO" id="GO:0032259">
    <property type="term" value="P:methylation"/>
    <property type="evidence" value="ECO:0007669"/>
    <property type="project" value="UniProtKB-KW"/>
</dbReference>
<dbReference type="Gene3D" id="2.60.120.10">
    <property type="entry name" value="Jelly Rolls"/>
    <property type="match status" value="1"/>
</dbReference>
<evidence type="ECO:0000259" key="4">
    <source>
        <dbReference type="PROSITE" id="PS01124"/>
    </source>
</evidence>
<dbReference type="Proteomes" id="UP000095780">
    <property type="component" value="Unassembled WGS sequence"/>
</dbReference>